<feature type="region of interest" description="Disordered" evidence="1">
    <location>
        <begin position="184"/>
        <end position="203"/>
    </location>
</feature>
<evidence type="ECO:0000256" key="1">
    <source>
        <dbReference type="SAM" id="MobiDB-lite"/>
    </source>
</evidence>
<organism evidence="2">
    <name type="scientific">viral metagenome</name>
    <dbReference type="NCBI Taxonomy" id="1070528"/>
    <lineage>
        <taxon>unclassified sequences</taxon>
        <taxon>metagenomes</taxon>
        <taxon>organismal metagenomes</taxon>
    </lineage>
</organism>
<proteinExistence type="predicted"/>
<dbReference type="EMBL" id="MT144517">
    <property type="protein sequence ID" value="QJA54556.1"/>
    <property type="molecule type" value="Genomic_DNA"/>
</dbReference>
<dbReference type="AlphaFoldDB" id="A0A6H2A2Y4"/>
<protein>
    <submittedName>
        <fullName evidence="2">Uncharacterized protein</fullName>
    </submittedName>
</protein>
<accession>A0A6H2A2Y4</accession>
<sequence length="203" mass="23025">MPIPLNDPTYESNGVEIAKGVYASEVIIKDIQDVSNHPNREKTTMGSKGFEPEIALIVNYDTGMGFDKKIYLFGKYIKDTVTGKLKGWSAKGNDVQGFLRTVYGNDAYLEDDYSIPKSLLARCAGKKFTVVRFVDGWYKDKPSYSNWGRTFPAGATAEEVSVEWFKAVNYMKKYNPSIIDEYRDKQEEEATSFKPEEYGEDPI</sequence>
<evidence type="ECO:0000313" key="2">
    <source>
        <dbReference type="EMBL" id="QJA54556.1"/>
    </source>
</evidence>
<gene>
    <name evidence="2" type="ORF">TM448A05254_0006</name>
</gene>
<name>A0A6H2A2Y4_9ZZZZ</name>
<reference evidence="2" key="1">
    <citation type="submission" date="2020-03" db="EMBL/GenBank/DDBJ databases">
        <title>The deep terrestrial virosphere.</title>
        <authorList>
            <person name="Holmfeldt K."/>
            <person name="Nilsson E."/>
            <person name="Simone D."/>
            <person name="Lopez-Fernandez M."/>
            <person name="Wu X."/>
            <person name="de Brujin I."/>
            <person name="Lundin D."/>
            <person name="Andersson A."/>
            <person name="Bertilsson S."/>
            <person name="Dopson M."/>
        </authorList>
    </citation>
    <scope>NUCLEOTIDE SEQUENCE</scope>
    <source>
        <strain evidence="2">TM448A05254</strain>
    </source>
</reference>